<dbReference type="Proteomes" id="UP000001072">
    <property type="component" value="Unassembled WGS sequence"/>
</dbReference>
<dbReference type="HOGENOM" id="CLU_1875893_0_0_1"/>
<dbReference type="KEGG" id="mlr:MELLADRAFT_114484"/>
<protein>
    <submittedName>
        <fullName evidence="1">Uncharacterized protein</fullName>
    </submittedName>
</protein>
<sequence length="136" mass="15084">MTDTTLAGITKSIVKQVCLMRWFECGAMMVELIPKVSVCNLVKFESCCVESCGNSWRENYLSIRVTFEETLFLTRHLFAKGNGPGDVAQGSFKQWGCPMRDMPRIFIVTLFYGPGTSNACNGGSELSTPLFDSMEA</sequence>
<dbReference type="VEuPathDB" id="FungiDB:MELLADRAFT_114484"/>
<dbReference type="GeneID" id="18925360"/>
<dbReference type="EMBL" id="GL883270">
    <property type="protein sequence ID" value="EGF97251.1"/>
    <property type="molecule type" value="Genomic_DNA"/>
</dbReference>
<evidence type="ECO:0000313" key="1">
    <source>
        <dbReference type="EMBL" id="EGF97251.1"/>
    </source>
</evidence>
<evidence type="ECO:0000313" key="2">
    <source>
        <dbReference type="Proteomes" id="UP000001072"/>
    </source>
</evidence>
<reference evidence="2" key="1">
    <citation type="journal article" date="2011" name="Proc. Natl. Acad. Sci. U.S.A.">
        <title>Obligate biotrophy features unraveled by the genomic analysis of rust fungi.</title>
        <authorList>
            <person name="Duplessis S."/>
            <person name="Cuomo C.A."/>
            <person name="Lin Y.-C."/>
            <person name="Aerts A."/>
            <person name="Tisserant E."/>
            <person name="Veneault-Fourrey C."/>
            <person name="Joly D.L."/>
            <person name="Hacquard S."/>
            <person name="Amselem J."/>
            <person name="Cantarel B.L."/>
            <person name="Chiu R."/>
            <person name="Coutinho P.M."/>
            <person name="Feau N."/>
            <person name="Field M."/>
            <person name="Frey P."/>
            <person name="Gelhaye E."/>
            <person name="Goldberg J."/>
            <person name="Grabherr M.G."/>
            <person name="Kodira C.D."/>
            <person name="Kohler A."/>
            <person name="Kuees U."/>
            <person name="Lindquist E.A."/>
            <person name="Lucas S.M."/>
            <person name="Mago R."/>
            <person name="Mauceli E."/>
            <person name="Morin E."/>
            <person name="Murat C."/>
            <person name="Pangilinan J.L."/>
            <person name="Park R."/>
            <person name="Pearson M."/>
            <person name="Quesneville H."/>
            <person name="Rouhier N."/>
            <person name="Sakthikumar S."/>
            <person name="Salamov A.A."/>
            <person name="Schmutz J."/>
            <person name="Selles B."/>
            <person name="Shapiro H."/>
            <person name="Tanguay P."/>
            <person name="Tuskan G.A."/>
            <person name="Henrissat B."/>
            <person name="Van de Peer Y."/>
            <person name="Rouze P."/>
            <person name="Ellis J.G."/>
            <person name="Dodds P.N."/>
            <person name="Schein J.E."/>
            <person name="Zhong S."/>
            <person name="Hamelin R.C."/>
            <person name="Grigoriev I.V."/>
            <person name="Szabo L.J."/>
            <person name="Martin F."/>
        </authorList>
    </citation>
    <scope>NUCLEOTIDE SEQUENCE [LARGE SCALE GENOMIC DNA]</scope>
    <source>
        <strain evidence="2">98AG31 / pathotype 3-4-7</strain>
    </source>
</reference>
<name>F4SDM6_MELLP</name>
<proteinExistence type="predicted"/>
<keyword evidence="2" id="KW-1185">Reference proteome</keyword>
<gene>
    <name evidence="1" type="ORF">MELLADRAFT_114484</name>
</gene>
<dbReference type="InParanoid" id="F4SDM6"/>
<dbReference type="AlphaFoldDB" id="F4SDM6"/>
<accession>F4SDM6</accession>
<dbReference type="RefSeq" id="XP_007419476.1">
    <property type="nucleotide sequence ID" value="XM_007419414.1"/>
</dbReference>
<organism evidence="2">
    <name type="scientific">Melampsora larici-populina (strain 98AG31 / pathotype 3-4-7)</name>
    <name type="common">Poplar leaf rust fungus</name>
    <dbReference type="NCBI Taxonomy" id="747676"/>
    <lineage>
        <taxon>Eukaryota</taxon>
        <taxon>Fungi</taxon>
        <taxon>Dikarya</taxon>
        <taxon>Basidiomycota</taxon>
        <taxon>Pucciniomycotina</taxon>
        <taxon>Pucciniomycetes</taxon>
        <taxon>Pucciniales</taxon>
        <taxon>Melampsoraceae</taxon>
        <taxon>Melampsora</taxon>
    </lineage>
</organism>